<organism evidence="2 3">
    <name type="scientific">Golovinomyces cichoracearum</name>
    <dbReference type="NCBI Taxonomy" id="62708"/>
    <lineage>
        <taxon>Eukaryota</taxon>
        <taxon>Fungi</taxon>
        <taxon>Dikarya</taxon>
        <taxon>Ascomycota</taxon>
        <taxon>Pezizomycotina</taxon>
        <taxon>Leotiomycetes</taxon>
        <taxon>Erysiphales</taxon>
        <taxon>Erysiphaceae</taxon>
        <taxon>Golovinomyces</taxon>
    </lineage>
</organism>
<dbReference type="PANTHER" id="PTHR36826">
    <property type="entry name" value="PROTEIN ECM13"/>
    <property type="match status" value="1"/>
</dbReference>
<feature type="compositionally biased region" description="Polar residues" evidence="1">
    <location>
        <begin position="242"/>
        <end position="274"/>
    </location>
</feature>
<dbReference type="InterPro" id="IPR037738">
    <property type="entry name" value="Ecm13-like"/>
</dbReference>
<evidence type="ECO:0000313" key="3">
    <source>
        <dbReference type="Proteomes" id="UP000285326"/>
    </source>
</evidence>
<dbReference type="AlphaFoldDB" id="A0A420IIT9"/>
<reference evidence="2 3" key="1">
    <citation type="journal article" date="2018" name="BMC Genomics">
        <title>Comparative genome analyses reveal sequence features reflecting distinct modes of host-adaptation between dicot and monocot powdery mildew.</title>
        <authorList>
            <person name="Wu Y."/>
            <person name="Ma X."/>
            <person name="Pan Z."/>
            <person name="Kale S.D."/>
            <person name="Song Y."/>
            <person name="King H."/>
            <person name="Zhang Q."/>
            <person name="Presley C."/>
            <person name="Deng X."/>
            <person name="Wei C.I."/>
            <person name="Xiao S."/>
        </authorList>
    </citation>
    <scope>NUCLEOTIDE SEQUENCE [LARGE SCALE GENOMIC DNA]</scope>
    <source>
        <strain evidence="2">UMSG1</strain>
    </source>
</reference>
<accession>A0A420IIT9</accession>
<feature type="region of interest" description="Disordered" evidence="1">
    <location>
        <begin position="191"/>
        <end position="274"/>
    </location>
</feature>
<proteinExistence type="predicted"/>
<evidence type="ECO:0000256" key="1">
    <source>
        <dbReference type="SAM" id="MobiDB-lite"/>
    </source>
</evidence>
<comment type="caution">
    <text evidence="2">The sequence shown here is derived from an EMBL/GenBank/DDBJ whole genome shotgun (WGS) entry which is preliminary data.</text>
</comment>
<dbReference type="PANTHER" id="PTHR36826:SF1">
    <property type="entry name" value="PROTEIN ECM13"/>
    <property type="match status" value="1"/>
</dbReference>
<name>A0A420IIT9_9PEZI</name>
<sequence>MYKTTSTAPVSPRPPYYHSGPAPLTPAQSITQTYSLAHIARRKLAREASRSDLHLGRLVGHANLLDSLMLELGRAEREQQQWLLTQSRKMQRHEGARHIQWADCVVEEEATDDWHASDADSDLESDYDDERLEMGEDEDEDMETDMEADMVSVQRVSSYRILPTVTTLTRPSTPNPSHGNDHVEILQLEYSPSHSSPPELDHDSDSSEDEAMPPSPPADRVSSFFRDDSPTIVDPSQDHLSNDLSSQDPSITAKNYFHSQPNNDRLISTDVYSV</sequence>
<protein>
    <submittedName>
        <fullName evidence="2">Uncharacterized protein</fullName>
    </submittedName>
</protein>
<evidence type="ECO:0000313" key="2">
    <source>
        <dbReference type="EMBL" id="RKF74484.1"/>
    </source>
</evidence>
<dbReference type="EMBL" id="MCBS01023943">
    <property type="protein sequence ID" value="RKF74484.1"/>
    <property type="molecule type" value="Genomic_DNA"/>
</dbReference>
<feature type="region of interest" description="Disordered" evidence="1">
    <location>
        <begin position="1"/>
        <end position="24"/>
    </location>
</feature>
<gene>
    <name evidence="2" type="ORF">GcM1_239081</name>
</gene>
<dbReference type="Proteomes" id="UP000285326">
    <property type="component" value="Unassembled WGS sequence"/>
</dbReference>